<dbReference type="GO" id="GO:0005694">
    <property type="term" value="C:chromosome"/>
    <property type="evidence" value="ECO:0007669"/>
    <property type="project" value="UniProtKB-SubCell"/>
</dbReference>
<comment type="caution">
    <text evidence="24">The sequence shown here is derived from an EMBL/GenBank/DDBJ whole genome shotgun (WGS) entry which is preliminary data.</text>
</comment>
<evidence type="ECO:0000256" key="15">
    <source>
        <dbReference type="ARBA" id="ARBA00023204"/>
    </source>
</evidence>
<dbReference type="InterPro" id="IPR047187">
    <property type="entry name" value="SF1_C_Upf1"/>
</dbReference>
<evidence type="ECO:0000256" key="17">
    <source>
        <dbReference type="ARBA" id="ARBA00023268"/>
    </source>
</evidence>
<dbReference type="Pfam" id="PF13087">
    <property type="entry name" value="AAA_12"/>
    <property type="match status" value="1"/>
</dbReference>
<dbReference type="InterPro" id="IPR014808">
    <property type="entry name" value="DNA_replication_fac_Dna2_N"/>
</dbReference>
<dbReference type="GO" id="GO:0006281">
    <property type="term" value="P:DNA repair"/>
    <property type="evidence" value="ECO:0007669"/>
    <property type="project" value="UniProtKB-KW"/>
</dbReference>
<evidence type="ECO:0000256" key="9">
    <source>
        <dbReference type="ARBA" id="ARBA00022801"/>
    </source>
</evidence>
<comment type="subcellular location">
    <subcellularLocation>
        <location evidence="19">Nucleus</location>
    </subcellularLocation>
    <subcellularLocation>
        <location evidence="19">Chromosome</location>
    </subcellularLocation>
</comment>
<evidence type="ECO:0000313" key="24">
    <source>
        <dbReference type="EMBL" id="RQM13931.1"/>
    </source>
</evidence>
<dbReference type="Gene3D" id="3.90.320.10">
    <property type="match status" value="1"/>
</dbReference>
<keyword evidence="6 19" id="KW-0479">Metal-binding</keyword>
<dbReference type="GO" id="GO:0005524">
    <property type="term" value="F:ATP binding"/>
    <property type="evidence" value="ECO:0007669"/>
    <property type="project" value="UniProtKB-UniRule"/>
</dbReference>
<evidence type="ECO:0000256" key="10">
    <source>
        <dbReference type="ARBA" id="ARBA00022806"/>
    </source>
</evidence>
<dbReference type="InterPro" id="IPR041679">
    <property type="entry name" value="DNA2/NAM7-like_C"/>
</dbReference>
<dbReference type="Pfam" id="PF13086">
    <property type="entry name" value="AAA_11"/>
    <property type="match status" value="1"/>
</dbReference>
<evidence type="ECO:0000256" key="8">
    <source>
        <dbReference type="ARBA" id="ARBA00022763"/>
    </source>
</evidence>
<keyword evidence="7 19" id="KW-0547">Nucleotide-binding</keyword>
<reference evidence="24" key="1">
    <citation type="submission" date="2018-07" db="EMBL/GenBank/DDBJ databases">
        <title>Annotation of Aphanomyces astaci genome assembly.</title>
        <authorList>
            <person name="Studholme D.J."/>
        </authorList>
    </citation>
    <scope>NUCLEOTIDE SEQUENCE [LARGE SCALE GENOMIC DNA]</scope>
    <source>
        <strain evidence="24">Pc</strain>
    </source>
</reference>
<keyword evidence="13 19" id="KW-0411">Iron-sulfur</keyword>
<evidence type="ECO:0000256" key="2">
    <source>
        <dbReference type="ARBA" id="ARBA00007913"/>
    </source>
</evidence>
<sequence length="1015" mass="111593">MDTSEDGGCEHDGSIGKDGSLEVIWKDSPIEKKLQSNGMSNRHSNQSELRGFVHSLISSPSPNKNQTKPKASTTSVAVADARTSGGAGTTPSSISRFIVFSPERATATSTTTTHHDAPAAMGFVTKTPPIHRHKRRKTGNEHEDLMSVLDKLDEEYADTPEKAIESAFESPFSKEAWDTIEQMEIEATQQSIQRHELKPVQTHISPAGDTLKPPPPPPPARPAAAPSATPLDYLRCVALEVQIETHQRQKTIRALDDATDKTIVIGLREDWFDTPLQVGDTFHFIFTPSSTSRTDSTTTTTPPTSQPLVADNSSHRIVLHPEILVSPTTVTSSMGCSRRAVLQQTLTMQRNAGAKALIGTLKHQLFQRALESGTYSIPYLIEQSKLIIQSKYEYLLLKLLEYGLSTQQASDELKLSFQGMYKWLNQAHRNGIRVKGGGNNCSALYRLQAVLSIEEPLWSVKYGLKGAVDACLNMQHISHEKANKMMAFELKTGKPTNSIDHIGQVLLYTLLLDERGVPDVFDKVTSHLTVPELTYFKKWIHCTEPRLLSNLKAQTHAPGFVELTFGDESTNSSSFDVLSDLKVQDRVILSVQSPTHSIFHVAKASVAVLYLGLLAVHPSYLRLSLFSAIPATILHGQSVVGSAFSYRVDKDATYSGLQAAKHNVLALMATPDMEAKRKLICHLHPPRFASLSVEARVRRRCLDIGGGGNDCEALLREFYSTMNADQQKAIEQMLNAKDYALILGMPGTGKTTAITMAVRLLRYLGLSVLVTSYTHAAVDNLLVKLLDMDVSVLRIGGTPALVHPKVGPHRLEAKSFEHAEQMRQAMLDASVVGCTCLSTHHVLFAHRKFDVCIVDEASQITQPISTIDTYQGKDKRVVFVSFVRSNRDGHVGDLLLDWRRINVALTRAKDKLVLVGSKATLRQSPVLHALLTLVDQQHWGIDVPCGVVGLPHLVAGQNKTSRVRRGAEMGATTSSHMYTVVPPSDEIENLVGGNIVRVVPSGHRFQVSRNIMEEG</sequence>
<feature type="region of interest" description="Disordered" evidence="20">
    <location>
        <begin position="204"/>
        <end position="227"/>
    </location>
</feature>
<evidence type="ECO:0000256" key="11">
    <source>
        <dbReference type="ARBA" id="ARBA00022840"/>
    </source>
</evidence>
<evidence type="ECO:0000259" key="21">
    <source>
        <dbReference type="Pfam" id="PF08696"/>
    </source>
</evidence>
<dbReference type="GO" id="GO:0017108">
    <property type="term" value="F:5'-flap endonuclease activity"/>
    <property type="evidence" value="ECO:0007669"/>
    <property type="project" value="UniProtKB-UniRule"/>
</dbReference>
<evidence type="ECO:0000256" key="12">
    <source>
        <dbReference type="ARBA" id="ARBA00023004"/>
    </source>
</evidence>
<dbReference type="CDD" id="cd18808">
    <property type="entry name" value="SF1_C_Upf1"/>
    <property type="match status" value="1"/>
</dbReference>
<keyword evidence="10 19" id="KW-0347">Helicase</keyword>
<dbReference type="GO" id="GO:0016887">
    <property type="term" value="F:ATP hydrolysis activity"/>
    <property type="evidence" value="ECO:0007669"/>
    <property type="project" value="RHEA"/>
</dbReference>
<dbReference type="EMBL" id="MZMZ02005637">
    <property type="protein sequence ID" value="RQM13931.1"/>
    <property type="molecule type" value="Genomic_DNA"/>
</dbReference>
<dbReference type="Pfam" id="PF08696">
    <property type="entry name" value="Dna2"/>
    <property type="match status" value="1"/>
</dbReference>
<comment type="catalytic activity">
    <reaction evidence="18 19">
        <text>ATP + H2O = ADP + phosphate + H(+)</text>
        <dbReference type="Rhea" id="RHEA:13065"/>
        <dbReference type="ChEBI" id="CHEBI:15377"/>
        <dbReference type="ChEBI" id="CHEBI:15378"/>
        <dbReference type="ChEBI" id="CHEBI:30616"/>
        <dbReference type="ChEBI" id="CHEBI:43474"/>
        <dbReference type="ChEBI" id="CHEBI:456216"/>
        <dbReference type="EC" id="3.6.4.12"/>
    </reaction>
</comment>
<evidence type="ECO:0000256" key="13">
    <source>
        <dbReference type="ARBA" id="ARBA00023014"/>
    </source>
</evidence>
<proteinExistence type="inferred from homology"/>
<dbReference type="AlphaFoldDB" id="A0A3R7XUF7"/>
<dbReference type="VEuPathDB" id="FungiDB:H257_13929"/>
<dbReference type="Proteomes" id="UP000284702">
    <property type="component" value="Unassembled WGS sequence"/>
</dbReference>
<comment type="cofactor">
    <cofactor evidence="1">
        <name>[4Fe-4S] cluster</name>
        <dbReference type="ChEBI" id="CHEBI:49883"/>
    </cofactor>
</comment>
<keyword evidence="9 19" id="KW-0378">Hydrolase</keyword>
<evidence type="ECO:0000256" key="18">
    <source>
        <dbReference type="ARBA" id="ARBA00047995"/>
    </source>
</evidence>
<dbReference type="GO" id="GO:0005634">
    <property type="term" value="C:nucleus"/>
    <property type="evidence" value="ECO:0007669"/>
    <property type="project" value="UniProtKB-SubCell"/>
</dbReference>
<evidence type="ECO:0000313" key="25">
    <source>
        <dbReference type="Proteomes" id="UP000284702"/>
    </source>
</evidence>
<dbReference type="GO" id="GO:0003677">
    <property type="term" value="F:DNA binding"/>
    <property type="evidence" value="ECO:0007669"/>
    <property type="project" value="UniProtKB-UniRule"/>
</dbReference>
<evidence type="ECO:0000256" key="5">
    <source>
        <dbReference type="ARBA" id="ARBA00022722"/>
    </source>
</evidence>
<evidence type="ECO:0000256" key="14">
    <source>
        <dbReference type="ARBA" id="ARBA00023125"/>
    </source>
</evidence>
<evidence type="ECO:0000259" key="23">
    <source>
        <dbReference type="Pfam" id="PF13087"/>
    </source>
</evidence>
<dbReference type="SUPFAM" id="SSF52540">
    <property type="entry name" value="P-loop containing nucleoside triphosphate hydrolases"/>
    <property type="match status" value="1"/>
</dbReference>
<gene>
    <name evidence="24" type="ORF">B5M09_003831</name>
</gene>
<dbReference type="GO" id="GO:0033567">
    <property type="term" value="P:DNA replication, Okazaki fragment processing"/>
    <property type="evidence" value="ECO:0007669"/>
    <property type="project" value="UniProtKB-UniRule"/>
</dbReference>
<dbReference type="GO" id="GO:0017116">
    <property type="term" value="F:single-stranded DNA helicase activity"/>
    <property type="evidence" value="ECO:0007669"/>
    <property type="project" value="UniProtKB-UniRule"/>
</dbReference>
<dbReference type="EC" id="3.1.-.-" evidence="19"/>
<keyword evidence="4 19" id="KW-0235">DNA replication</keyword>
<dbReference type="InterPro" id="IPR011604">
    <property type="entry name" value="PDDEXK-like_dom_sf"/>
</dbReference>
<accession>A0A3R7XUF7</accession>
<dbReference type="InterPro" id="IPR045055">
    <property type="entry name" value="DNA2/NAM7-like"/>
</dbReference>
<evidence type="ECO:0000256" key="7">
    <source>
        <dbReference type="ARBA" id="ARBA00022741"/>
    </source>
</evidence>
<evidence type="ECO:0000256" key="3">
    <source>
        <dbReference type="ARBA" id="ARBA00022485"/>
    </source>
</evidence>
<evidence type="ECO:0000256" key="6">
    <source>
        <dbReference type="ARBA" id="ARBA00022723"/>
    </source>
</evidence>
<keyword evidence="3 19" id="KW-0004">4Fe-4S</keyword>
<evidence type="ECO:0000256" key="4">
    <source>
        <dbReference type="ARBA" id="ARBA00022705"/>
    </source>
</evidence>
<dbReference type="PANTHER" id="PTHR10887:SF433">
    <property type="entry name" value="DNA REPLICATION ATP-DEPENDENT HELICASE_NUCLEASE DNA2"/>
    <property type="match status" value="1"/>
</dbReference>
<dbReference type="GO" id="GO:0071932">
    <property type="term" value="P:replication fork reversal"/>
    <property type="evidence" value="ECO:0007669"/>
    <property type="project" value="TreeGrafter"/>
</dbReference>
<dbReference type="EC" id="3.6.4.12" evidence="19"/>
<feature type="domain" description="DNA replication factor Dna2 N-terminal" evidence="21">
    <location>
        <begin position="257"/>
        <end position="472"/>
    </location>
</feature>
<dbReference type="GO" id="GO:0051539">
    <property type="term" value="F:4 iron, 4 sulfur cluster binding"/>
    <property type="evidence" value="ECO:0007669"/>
    <property type="project" value="UniProtKB-UniRule"/>
</dbReference>
<feature type="compositionally biased region" description="Pro residues" evidence="20">
    <location>
        <begin position="212"/>
        <end position="221"/>
    </location>
</feature>
<feature type="domain" description="DNA2/NAM7 helicase-like C-terminal" evidence="23">
    <location>
        <begin position="862"/>
        <end position="918"/>
    </location>
</feature>
<keyword evidence="5 19" id="KW-0540">Nuclease</keyword>
<feature type="region of interest" description="Disordered" evidence="20">
    <location>
        <begin position="290"/>
        <end position="309"/>
    </location>
</feature>
<protein>
    <recommendedName>
        <fullName evidence="19">DNA replication ATP-dependent helicase/nuclease</fullName>
        <ecNumber evidence="19">3.1.-.-</ecNumber>
        <ecNumber evidence="19">3.6.4.12</ecNumber>
    </recommendedName>
</protein>
<keyword evidence="14 19" id="KW-0238">DNA-binding</keyword>
<keyword evidence="17 19" id="KW-0511">Multifunctional enzyme</keyword>
<feature type="compositionally biased region" description="Low complexity" evidence="20">
    <location>
        <begin position="290"/>
        <end position="303"/>
    </location>
</feature>
<keyword evidence="15 19" id="KW-0234">DNA repair</keyword>
<feature type="compositionally biased region" description="Polar residues" evidence="20">
    <location>
        <begin position="56"/>
        <end position="76"/>
    </location>
</feature>
<organism evidence="24 25">
    <name type="scientific">Aphanomyces astaci</name>
    <name type="common">Crayfish plague agent</name>
    <dbReference type="NCBI Taxonomy" id="112090"/>
    <lineage>
        <taxon>Eukaryota</taxon>
        <taxon>Sar</taxon>
        <taxon>Stramenopiles</taxon>
        <taxon>Oomycota</taxon>
        <taxon>Saprolegniomycetes</taxon>
        <taxon>Saprolegniales</taxon>
        <taxon>Verrucalvaceae</taxon>
        <taxon>Aphanomyces</taxon>
    </lineage>
</organism>
<comment type="similarity">
    <text evidence="2 19">Belongs to the DNA2/NAM7 helicase family.</text>
</comment>
<keyword evidence="8 19" id="KW-0227">DNA damage</keyword>
<keyword evidence="11 19" id="KW-0067">ATP-binding</keyword>
<keyword evidence="19" id="KW-0158">Chromosome</keyword>
<comment type="function">
    <text evidence="19">Key enzyme involved in DNA replication and DNA repair. Involved in Okazaki fragments processing by cleaving long flaps that escape FEN1: flaps that are longer than 27 nucleotides are coated by replication protein A complex (RPA), leading to recruit DNA2 which cleaves the flap until it is too short to bind RPA and becomes a substrate for FEN1. Also involved in 5'-end resection of DNA during double-strand break (DSB) repair by mediating the cleavage of 5'-ssDNA.</text>
</comment>
<evidence type="ECO:0000256" key="1">
    <source>
        <dbReference type="ARBA" id="ARBA00001966"/>
    </source>
</evidence>
<dbReference type="Gene3D" id="3.40.50.300">
    <property type="entry name" value="P-loop containing nucleotide triphosphate hydrolases"/>
    <property type="match status" value="1"/>
</dbReference>
<dbReference type="PANTHER" id="PTHR10887">
    <property type="entry name" value="DNA2/NAM7 HELICASE FAMILY"/>
    <property type="match status" value="1"/>
</dbReference>
<evidence type="ECO:0000259" key="22">
    <source>
        <dbReference type="Pfam" id="PF13086"/>
    </source>
</evidence>
<dbReference type="InterPro" id="IPR027417">
    <property type="entry name" value="P-loop_NTPase"/>
</dbReference>
<feature type="compositionally biased region" description="Basic and acidic residues" evidence="20">
    <location>
        <begin position="24"/>
        <end position="34"/>
    </location>
</feature>
<dbReference type="GO" id="GO:0005737">
    <property type="term" value="C:cytoplasm"/>
    <property type="evidence" value="ECO:0007669"/>
    <property type="project" value="TreeGrafter"/>
</dbReference>
<keyword evidence="25" id="KW-1185">Reference proteome</keyword>
<evidence type="ECO:0000256" key="19">
    <source>
        <dbReference type="RuleBase" id="RU367041"/>
    </source>
</evidence>
<evidence type="ECO:0000256" key="16">
    <source>
        <dbReference type="ARBA" id="ARBA00023242"/>
    </source>
</evidence>
<feature type="compositionally biased region" description="Polar residues" evidence="20">
    <location>
        <begin position="35"/>
        <end position="48"/>
    </location>
</feature>
<keyword evidence="12 19" id="KW-0408">Iron</keyword>
<dbReference type="GO" id="GO:0046872">
    <property type="term" value="F:metal ion binding"/>
    <property type="evidence" value="ECO:0007669"/>
    <property type="project" value="UniProtKB-UniRule"/>
</dbReference>
<evidence type="ECO:0000256" key="20">
    <source>
        <dbReference type="SAM" id="MobiDB-lite"/>
    </source>
</evidence>
<name>A0A3R7XUF7_APHAT</name>
<dbReference type="InterPro" id="IPR041677">
    <property type="entry name" value="DNA2/NAM7_AAA_11"/>
</dbReference>
<feature type="region of interest" description="Disordered" evidence="20">
    <location>
        <begin position="1"/>
        <end position="91"/>
    </location>
</feature>
<keyword evidence="16 19" id="KW-0539">Nucleus</keyword>
<feature type="domain" description="DNA2/NAM7 helicase helicase" evidence="22">
    <location>
        <begin position="722"/>
        <end position="821"/>
    </location>
</feature>